<evidence type="ECO:0000256" key="1">
    <source>
        <dbReference type="SAM" id="SignalP"/>
    </source>
</evidence>
<dbReference type="Proteomes" id="UP001604277">
    <property type="component" value="Unassembled WGS sequence"/>
</dbReference>
<keyword evidence="1" id="KW-0732">Signal</keyword>
<name>A0ABD1X182_9LAMI</name>
<comment type="caution">
    <text evidence="2">The sequence shown here is derived from an EMBL/GenBank/DDBJ whole genome shotgun (WGS) entry which is preliminary data.</text>
</comment>
<keyword evidence="3" id="KW-1185">Reference proteome</keyword>
<dbReference type="PANTHER" id="PTHR33592:SF3">
    <property type="entry name" value="TRANSMEMBRANE PROTEIN"/>
    <property type="match status" value="1"/>
</dbReference>
<reference evidence="3" key="1">
    <citation type="submission" date="2024-07" db="EMBL/GenBank/DDBJ databases">
        <title>Two chromosome-level genome assemblies of Korean endemic species Abeliophyllum distichum and Forsythia ovata (Oleaceae).</title>
        <authorList>
            <person name="Jang H."/>
        </authorList>
    </citation>
    <scope>NUCLEOTIDE SEQUENCE [LARGE SCALE GENOMIC DNA]</scope>
</reference>
<protein>
    <submittedName>
        <fullName evidence="2">Uncharacterized protein</fullName>
    </submittedName>
</protein>
<feature type="signal peptide" evidence="1">
    <location>
        <begin position="1"/>
        <end position="28"/>
    </location>
</feature>
<evidence type="ECO:0000313" key="3">
    <source>
        <dbReference type="Proteomes" id="UP001604277"/>
    </source>
</evidence>
<accession>A0ABD1X182</accession>
<evidence type="ECO:0000313" key="2">
    <source>
        <dbReference type="EMBL" id="KAL2555731.1"/>
    </source>
</evidence>
<organism evidence="2 3">
    <name type="scientific">Forsythia ovata</name>
    <dbReference type="NCBI Taxonomy" id="205694"/>
    <lineage>
        <taxon>Eukaryota</taxon>
        <taxon>Viridiplantae</taxon>
        <taxon>Streptophyta</taxon>
        <taxon>Embryophyta</taxon>
        <taxon>Tracheophyta</taxon>
        <taxon>Spermatophyta</taxon>
        <taxon>Magnoliopsida</taxon>
        <taxon>eudicotyledons</taxon>
        <taxon>Gunneridae</taxon>
        <taxon>Pentapetalae</taxon>
        <taxon>asterids</taxon>
        <taxon>lamiids</taxon>
        <taxon>Lamiales</taxon>
        <taxon>Oleaceae</taxon>
        <taxon>Forsythieae</taxon>
        <taxon>Forsythia</taxon>
    </lineage>
</organism>
<dbReference type="EMBL" id="JBFOLJ010000001">
    <property type="protein sequence ID" value="KAL2555731.1"/>
    <property type="molecule type" value="Genomic_DNA"/>
</dbReference>
<gene>
    <name evidence="2" type="ORF">Fot_00470</name>
</gene>
<dbReference type="PANTHER" id="PTHR33592">
    <property type="entry name" value="TRANSMEMBRANE PROTEIN"/>
    <property type="match status" value="1"/>
</dbReference>
<feature type="chain" id="PRO_5044780133" evidence="1">
    <location>
        <begin position="29"/>
        <end position="105"/>
    </location>
</feature>
<sequence length="105" mass="11393">MAASHFNWIKIMFVFSIFFLSLSSEIRATRPLEGEQFLKKNLVIQSLPRGPIPPSSGNPCTYIPGGKGRGRCTLAESEGDFAGHVGVSPAFREVIIIHFAAASKS</sequence>
<proteinExistence type="predicted"/>
<dbReference type="AlphaFoldDB" id="A0ABD1X182"/>